<accession>A0A0C9Y6Y5</accession>
<proteinExistence type="predicted"/>
<keyword evidence="2" id="KW-1185">Reference proteome</keyword>
<sequence>MKGTLVLQPTSINCSKLPEKEDVERMFQALLAEAARVRNMFKRGVFLVVCFWRSSS</sequence>
<organism evidence="1 2">
    <name type="scientific">Laccaria amethystina LaAM-08-1</name>
    <dbReference type="NCBI Taxonomy" id="1095629"/>
    <lineage>
        <taxon>Eukaryota</taxon>
        <taxon>Fungi</taxon>
        <taxon>Dikarya</taxon>
        <taxon>Basidiomycota</taxon>
        <taxon>Agaricomycotina</taxon>
        <taxon>Agaricomycetes</taxon>
        <taxon>Agaricomycetidae</taxon>
        <taxon>Agaricales</taxon>
        <taxon>Agaricineae</taxon>
        <taxon>Hydnangiaceae</taxon>
        <taxon>Laccaria</taxon>
    </lineage>
</organism>
<protein>
    <submittedName>
        <fullName evidence="1">Uncharacterized protein</fullName>
    </submittedName>
</protein>
<reference evidence="1 2" key="1">
    <citation type="submission" date="2014-04" db="EMBL/GenBank/DDBJ databases">
        <authorList>
            <consortium name="DOE Joint Genome Institute"/>
            <person name="Kuo A."/>
            <person name="Kohler A."/>
            <person name="Nagy L.G."/>
            <person name="Floudas D."/>
            <person name="Copeland A."/>
            <person name="Barry K.W."/>
            <person name="Cichocki N."/>
            <person name="Veneault-Fourrey C."/>
            <person name="LaButti K."/>
            <person name="Lindquist E.A."/>
            <person name="Lipzen A."/>
            <person name="Lundell T."/>
            <person name="Morin E."/>
            <person name="Murat C."/>
            <person name="Sun H."/>
            <person name="Tunlid A."/>
            <person name="Henrissat B."/>
            <person name="Grigoriev I.V."/>
            <person name="Hibbett D.S."/>
            <person name="Martin F."/>
            <person name="Nordberg H.P."/>
            <person name="Cantor M.N."/>
            <person name="Hua S.X."/>
        </authorList>
    </citation>
    <scope>NUCLEOTIDE SEQUENCE [LARGE SCALE GENOMIC DNA]</scope>
    <source>
        <strain evidence="1 2">LaAM-08-1</strain>
    </source>
</reference>
<reference evidence="2" key="2">
    <citation type="submission" date="2015-01" db="EMBL/GenBank/DDBJ databases">
        <title>Evolutionary Origins and Diversification of the Mycorrhizal Mutualists.</title>
        <authorList>
            <consortium name="DOE Joint Genome Institute"/>
            <consortium name="Mycorrhizal Genomics Consortium"/>
            <person name="Kohler A."/>
            <person name="Kuo A."/>
            <person name="Nagy L.G."/>
            <person name="Floudas D."/>
            <person name="Copeland A."/>
            <person name="Barry K.W."/>
            <person name="Cichocki N."/>
            <person name="Veneault-Fourrey C."/>
            <person name="LaButti K."/>
            <person name="Lindquist E.A."/>
            <person name="Lipzen A."/>
            <person name="Lundell T."/>
            <person name="Morin E."/>
            <person name="Murat C."/>
            <person name="Riley R."/>
            <person name="Ohm R."/>
            <person name="Sun H."/>
            <person name="Tunlid A."/>
            <person name="Henrissat B."/>
            <person name="Grigoriev I.V."/>
            <person name="Hibbett D.S."/>
            <person name="Martin F."/>
        </authorList>
    </citation>
    <scope>NUCLEOTIDE SEQUENCE [LARGE SCALE GENOMIC DNA]</scope>
    <source>
        <strain evidence="2">LaAM-08-1</strain>
    </source>
</reference>
<name>A0A0C9Y6Y5_9AGAR</name>
<dbReference type="Proteomes" id="UP000054477">
    <property type="component" value="Unassembled WGS sequence"/>
</dbReference>
<dbReference type="HOGENOM" id="CLU_3014504_0_0_1"/>
<evidence type="ECO:0000313" key="2">
    <source>
        <dbReference type="Proteomes" id="UP000054477"/>
    </source>
</evidence>
<evidence type="ECO:0000313" key="1">
    <source>
        <dbReference type="EMBL" id="KIK05957.1"/>
    </source>
</evidence>
<gene>
    <name evidence="1" type="ORF">K443DRAFT_674770</name>
</gene>
<dbReference type="EMBL" id="KN838556">
    <property type="protein sequence ID" value="KIK05957.1"/>
    <property type="molecule type" value="Genomic_DNA"/>
</dbReference>
<dbReference type="AlphaFoldDB" id="A0A0C9Y6Y5"/>